<evidence type="ECO:0000313" key="2">
    <source>
        <dbReference type="EMBL" id="PBK70880.1"/>
    </source>
</evidence>
<dbReference type="EMBL" id="KZ293425">
    <property type="protein sequence ID" value="PBK70880.1"/>
    <property type="molecule type" value="Genomic_DNA"/>
</dbReference>
<organism evidence="2 3">
    <name type="scientific">Armillaria solidipes</name>
    <dbReference type="NCBI Taxonomy" id="1076256"/>
    <lineage>
        <taxon>Eukaryota</taxon>
        <taxon>Fungi</taxon>
        <taxon>Dikarya</taxon>
        <taxon>Basidiomycota</taxon>
        <taxon>Agaricomycotina</taxon>
        <taxon>Agaricomycetes</taxon>
        <taxon>Agaricomycetidae</taxon>
        <taxon>Agaricales</taxon>
        <taxon>Marasmiineae</taxon>
        <taxon>Physalacriaceae</taxon>
        <taxon>Armillaria</taxon>
    </lineage>
</organism>
<keyword evidence="1" id="KW-0472">Membrane</keyword>
<dbReference type="AlphaFoldDB" id="A0A2H3BMJ4"/>
<keyword evidence="1" id="KW-0812">Transmembrane</keyword>
<name>A0A2H3BMJ4_9AGAR</name>
<gene>
    <name evidence="2" type="ORF">ARMSODRAFT_1017656</name>
</gene>
<dbReference type="Proteomes" id="UP000218334">
    <property type="component" value="Unassembled WGS sequence"/>
</dbReference>
<reference evidence="3" key="1">
    <citation type="journal article" date="2017" name="Nat. Ecol. Evol.">
        <title>Genome expansion and lineage-specific genetic innovations in the forest pathogenic fungi Armillaria.</title>
        <authorList>
            <person name="Sipos G."/>
            <person name="Prasanna A.N."/>
            <person name="Walter M.C."/>
            <person name="O'Connor E."/>
            <person name="Balint B."/>
            <person name="Krizsan K."/>
            <person name="Kiss B."/>
            <person name="Hess J."/>
            <person name="Varga T."/>
            <person name="Slot J."/>
            <person name="Riley R."/>
            <person name="Boka B."/>
            <person name="Rigling D."/>
            <person name="Barry K."/>
            <person name="Lee J."/>
            <person name="Mihaltcheva S."/>
            <person name="LaButti K."/>
            <person name="Lipzen A."/>
            <person name="Waldron R."/>
            <person name="Moloney N.M."/>
            <person name="Sperisen C."/>
            <person name="Kredics L."/>
            <person name="Vagvoelgyi C."/>
            <person name="Patrignani A."/>
            <person name="Fitzpatrick D."/>
            <person name="Nagy I."/>
            <person name="Doyle S."/>
            <person name="Anderson J.B."/>
            <person name="Grigoriev I.V."/>
            <person name="Gueldener U."/>
            <person name="Muensterkoetter M."/>
            <person name="Nagy L.G."/>
        </authorList>
    </citation>
    <scope>NUCLEOTIDE SEQUENCE [LARGE SCALE GENOMIC DNA]</scope>
    <source>
        <strain evidence="3">28-4</strain>
    </source>
</reference>
<sequence>MAAQTDIPSDLTDDDKALLFQFLDTWLNSGILYALLYGIYTGILAVTLWNIFINKCWTIR</sequence>
<evidence type="ECO:0000313" key="3">
    <source>
        <dbReference type="Proteomes" id="UP000218334"/>
    </source>
</evidence>
<feature type="transmembrane region" description="Helical" evidence="1">
    <location>
        <begin position="31"/>
        <end position="53"/>
    </location>
</feature>
<evidence type="ECO:0000256" key="1">
    <source>
        <dbReference type="SAM" id="Phobius"/>
    </source>
</evidence>
<keyword evidence="1" id="KW-1133">Transmembrane helix</keyword>
<keyword evidence="3" id="KW-1185">Reference proteome</keyword>
<protein>
    <submittedName>
        <fullName evidence="2">Uncharacterized protein</fullName>
    </submittedName>
</protein>
<accession>A0A2H3BMJ4</accession>
<proteinExistence type="predicted"/>